<evidence type="ECO:0000313" key="6">
    <source>
        <dbReference type="EMBL" id="ABO94880.1"/>
    </source>
</evidence>
<dbReference type="Gramene" id="ABO94880">
    <property type="protein sequence ID" value="ABO94880"/>
    <property type="gene ID" value="OSTLU_30453"/>
</dbReference>
<dbReference type="RefSeq" id="XP_001416587.1">
    <property type="nucleotide sequence ID" value="XM_001416550.1"/>
</dbReference>
<dbReference type="KEGG" id="olu:OSTLU_30453"/>
<name>A4RU06_OSTLU</name>
<dbReference type="GO" id="GO:0008757">
    <property type="term" value="F:S-adenosylmethionine-dependent methyltransferase activity"/>
    <property type="evidence" value="ECO:0007669"/>
    <property type="project" value="InterPro"/>
</dbReference>
<protein>
    <submittedName>
        <fullName evidence="6">Uncharacterized protein</fullName>
    </submittedName>
</protein>
<sequence>MALEGASGTSDGAVKSNAGDFATDDGATEWDAMWSRGIERGQAFDCSRTEPAFERFLSARAATGRGASALVPGCGRGYALASLARAGYEVCVGLEISNTARASALEHLKTEDVPSTAVVEVMVEDFFAFAPEEKFDLCYDCTFLCAIDPRRREEWARVYANCVKPGGILVSVVFPCGDFEGGPPYALTPEIVRDLLAPVGFEEVSLEETPAELYARGRLEYLHVFKRSALSEVRSVA</sequence>
<reference evidence="6 7" key="1">
    <citation type="journal article" date="2007" name="Proc. Natl. Acad. Sci. U.S.A.">
        <title>The tiny eukaryote Ostreococcus provides genomic insights into the paradox of plankton speciation.</title>
        <authorList>
            <person name="Palenik B."/>
            <person name="Grimwood J."/>
            <person name="Aerts A."/>
            <person name="Rouze P."/>
            <person name="Salamov A."/>
            <person name="Putnam N."/>
            <person name="Dupont C."/>
            <person name="Jorgensen R."/>
            <person name="Derelle E."/>
            <person name="Rombauts S."/>
            <person name="Zhou K."/>
            <person name="Otillar R."/>
            <person name="Merchant S.S."/>
            <person name="Podell S."/>
            <person name="Gaasterland T."/>
            <person name="Napoli C."/>
            <person name="Gendler K."/>
            <person name="Manuell A."/>
            <person name="Tai V."/>
            <person name="Vallon O."/>
            <person name="Piganeau G."/>
            <person name="Jancek S."/>
            <person name="Heijde M."/>
            <person name="Jabbari K."/>
            <person name="Bowler C."/>
            <person name="Lohr M."/>
            <person name="Robbens S."/>
            <person name="Werner G."/>
            <person name="Dubchak I."/>
            <person name="Pazour G.J."/>
            <person name="Ren Q."/>
            <person name="Paulsen I."/>
            <person name="Delwiche C."/>
            <person name="Schmutz J."/>
            <person name="Rokhsar D."/>
            <person name="Van de Peer Y."/>
            <person name="Moreau H."/>
            <person name="Grigoriev I.V."/>
        </authorList>
    </citation>
    <scope>NUCLEOTIDE SEQUENCE [LARGE SCALE GENOMIC DNA]</scope>
    <source>
        <strain evidence="6 7">CCE9901</strain>
    </source>
</reference>
<dbReference type="Gene3D" id="3.40.50.150">
    <property type="entry name" value="Vaccinia Virus protein VP39"/>
    <property type="match status" value="1"/>
</dbReference>
<evidence type="ECO:0000256" key="1">
    <source>
        <dbReference type="ARBA" id="ARBA00022553"/>
    </source>
</evidence>
<keyword evidence="1" id="KW-0597">Phosphoprotein</keyword>
<dbReference type="PANTHER" id="PTHR32183">
    <property type="match status" value="1"/>
</dbReference>
<dbReference type="HOGENOM" id="CLU_056435_1_1_1"/>
<dbReference type="EMBL" id="CP000583">
    <property type="protein sequence ID" value="ABO94880.1"/>
    <property type="molecule type" value="Genomic_DNA"/>
</dbReference>
<dbReference type="GO" id="GO:0032259">
    <property type="term" value="P:methylation"/>
    <property type="evidence" value="ECO:0007669"/>
    <property type="project" value="UniProtKB-KW"/>
</dbReference>
<keyword evidence="4" id="KW-0949">S-adenosyl-L-methionine</keyword>
<dbReference type="Proteomes" id="UP000001568">
    <property type="component" value="Chromosome 3"/>
</dbReference>
<dbReference type="PANTHER" id="PTHR32183:SF6">
    <property type="entry name" value="CYSTEINE SULFINATE DESULFINASE_CYSTEINE DESULFURASE AND RELATED ENZYMES"/>
    <property type="match status" value="1"/>
</dbReference>
<evidence type="ECO:0000256" key="2">
    <source>
        <dbReference type="ARBA" id="ARBA00022603"/>
    </source>
</evidence>
<organism evidence="6 7">
    <name type="scientific">Ostreococcus lucimarinus (strain CCE9901)</name>
    <dbReference type="NCBI Taxonomy" id="436017"/>
    <lineage>
        <taxon>Eukaryota</taxon>
        <taxon>Viridiplantae</taxon>
        <taxon>Chlorophyta</taxon>
        <taxon>Mamiellophyceae</taxon>
        <taxon>Mamiellales</taxon>
        <taxon>Bathycoccaceae</taxon>
        <taxon>Ostreococcus</taxon>
    </lineage>
</organism>
<keyword evidence="2" id="KW-0489">Methyltransferase</keyword>
<keyword evidence="7" id="KW-1185">Reference proteome</keyword>
<evidence type="ECO:0000256" key="3">
    <source>
        <dbReference type="ARBA" id="ARBA00022679"/>
    </source>
</evidence>
<dbReference type="CDD" id="cd02440">
    <property type="entry name" value="AdoMet_MTases"/>
    <property type="match status" value="1"/>
</dbReference>
<dbReference type="InterPro" id="IPR029063">
    <property type="entry name" value="SAM-dependent_MTases_sf"/>
</dbReference>
<dbReference type="OMA" id="HLCETGS"/>
<dbReference type="eggNOG" id="ENOG502QS1V">
    <property type="taxonomic scope" value="Eukaryota"/>
</dbReference>
<feature type="region of interest" description="Disordered" evidence="5">
    <location>
        <begin position="1"/>
        <end position="20"/>
    </location>
</feature>
<dbReference type="InterPro" id="IPR008854">
    <property type="entry name" value="TPMT"/>
</dbReference>
<dbReference type="PROSITE" id="PS51585">
    <property type="entry name" value="SAM_MT_TPMT"/>
    <property type="match status" value="1"/>
</dbReference>
<proteinExistence type="predicted"/>
<dbReference type="SUPFAM" id="SSF53335">
    <property type="entry name" value="S-adenosyl-L-methionine-dependent methyltransferases"/>
    <property type="match status" value="1"/>
</dbReference>
<evidence type="ECO:0000256" key="4">
    <source>
        <dbReference type="ARBA" id="ARBA00022691"/>
    </source>
</evidence>
<dbReference type="GeneID" id="5000671"/>
<accession>A4RU06</accession>
<dbReference type="Pfam" id="PF05724">
    <property type="entry name" value="TPMT"/>
    <property type="match status" value="1"/>
</dbReference>
<dbReference type="OrthoDB" id="276151at2759"/>
<evidence type="ECO:0000256" key="5">
    <source>
        <dbReference type="SAM" id="MobiDB-lite"/>
    </source>
</evidence>
<dbReference type="AlphaFoldDB" id="A4RU06"/>
<keyword evidence="3" id="KW-0808">Transferase</keyword>
<evidence type="ECO:0000313" key="7">
    <source>
        <dbReference type="Proteomes" id="UP000001568"/>
    </source>
</evidence>
<gene>
    <name evidence="6" type="ORF">OSTLU_30453</name>
</gene>